<name>A0A1D9DXJ1_9MICO</name>
<dbReference type="STRING" id="535712.A4Z71_00410"/>
<evidence type="ECO:0000313" key="3">
    <source>
        <dbReference type="EMBL" id="AOY55521.1"/>
    </source>
</evidence>
<dbReference type="RefSeq" id="WP_070954039.1">
    <property type="nucleotide sequence ID" value="NZ_CP015208.1"/>
</dbReference>
<reference evidence="3 4" key="1">
    <citation type="journal article" date="2016" name="Biochim. Biophys. Acta">
        <title>Photochemical characterization of actinorhodopsin and its functional existence in the natural host.</title>
        <authorList>
            <person name="Nakamura S."/>
            <person name="Kikukawa T."/>
            <person name="Tamogami J."/>
            <person name="Kamiya M."/>
            <person name="Aizawa T."/>
            <person name="Hahn M.W."/>
            <person name="Ihara K."/>
            <person name="Kamo N."/>
            <person name="Demura M."/>
        </authorList>
    </citation>
    <scope>NUCLEOTIDE SEQUENCE [LARGE SCALE GENOMIC DNA]</scope>
    <source>
        <strain evidence="3 4">MWH-Dar1</strain>
    </source>
</reference>
<feature type="signal peptide" evidence="2">
    <location>
        <begin position="1"/>
        <end position="30"/>
    </location>
</feature>
<evidence type="ECO:0000256" key="2">
    <source>
        <dbReference type="SAM" id="SignalP"/>
    </source>
</evidence>
<keyword evidence="4" id="KW-1185">Reference proteome</keyword>
<dbReference type="KEGG" id="rpla:A4Z71_00410"/>
<dbReference type="EMBL" id="CP015208">
    <property type="protein sequence ID" value="AOY55521.1"/>
    <property type="molecule type" value="Genomic_DNA"/>
</dbReference>
<proteinExistence type="predicted"/>
<organism evidence="3 4">
    <name type="scientific">Candidatus Rhodoluna planktonica</name>
    <dbReference type="NCBI Taxonomy" id="535712"/>
    <lineage>
        <taxon>Bacteria</taxon>
        <taxon>Bacillati</taxon>
        <taxon>Actinomycetota</taxon>
        <taxon>Actinomycetes</taxon>
        <taxon>Micrococcales</taxon>
        <taxon>Microbacteriaceae</taxon>
        <taxon>Luna cluster</taxon>
        <taxon>Luna-1 subcluster</taxon>
        <taxon>Rhodoluna</taxon>
    </lineage>
</organism>
<protein>
    <submittedName>
        <fullName evidence="3">Uncharacterized protein</fullName>
    </submittedName>
</protein>
<evidence type="ECO:0000256" key="1">
    <source>
        <dbReference type="SAM" id="MobiDB-lite"/>
    </source>
</evidence>
<accession>A0A1D9DXJ1</accession>
<dbReference type="Proteomes" id="UP000243784">
    <property type="component" value="Chromosome"/>
</dbReference>
<keyword evidence="2" id="KW-0732">Signal</keyword>
<sequence length="258" mass="26786">MNKWGTKNTALLSAAILIGAAVVAGSSANASSVGTLVCVNSKTQVIELAKNNKCKSGYRALRIGAATAAQNSPVVSTSPSPSASNSPAPSPSASPVQNIYNPLNIYDATGRKLGALVEANPQGTWTALVGNYPVSFNPNDGLIIDNSNAGYYTSSNCTGTVYWPIAPNAPRFGSSDPLFINTLTPSRARASTVLLMVKDSSATALTMGGTMYRSDVGGACILDGEFSNNNYANSEMKWVPMRQVATVTDAVGPLSIRQ</sequence>
<evidence type="ECO:0000313" key="4">
    <source>
        <dbReference type="Proteomes" id="UP000243784"/>
    </source>
</evidence>
<gene>
    <name evidence="3" type="ORF">A4Z71_00410</name>
</gene>
<feature type="chain" id="PRO_5009111771" evidence="2">
    <location>
        <begin position="31"/>
        <end position="258"/>
    </location>
</feature>
<dbReference type="AlphaFoldDB" id="A0A1D9DXJ1"/>
<feature type="region of interest" description="Disordered" evidence="1">
    <location>
        <begin position="72"/>
        <end position="95"/>
    </location>
</feature>